<keyword evidence="2" id="KW-0472">Membrane</keyword>
<dbReference type="AlphaFoldDB" id="A0ABD3R7R8"/>
<name>A0ABD3R7R8_9STRA</name>
<comment type="caution">
    <text evidence="3">The sequence shown here is derived from an EMBL/GenBank/DDBJ whole genome shotgun (WGS) entry which is preliminary data.</text>
</comment>
<proteinExistence type="predicted"/>
<keyword evidence="4" id="KW-1185">Reference proteome</keyword>
<keyword evidence="2" id="KW-0812">Transmembrane</keyword>
<evidence type="ECO:0000313" key="4">
    <source>
        <dbReference type="Proteomes" id="UP001530377"/>
    </source>
</evidence>
<keyword evidence="2" id="KW-1133">Transmembrane helix</keyword>
<evidence type="ECO:0000256" key="1">
    <source>
        <dbReference type="SAM" id="MobiDB-lite"/>
    </source>
</evidence>
<protein>
    <submittedName>
        <fullName evidence="3">Uncharacterized protein</fullName>
    </submittedName>
</protein>
<reference evidence="3 4" key="1">
    <citation type="submission" date="2024-10" db="EMBL/GenBank/DDBJ databases">
        <title>Updated reference genomes for cyclostephanoid diatoms.</title>
        <authorList>
            <person name="Roberts W.R."/>
            <person name="Alverson A.J."/>
        </authorList>
    </citation>
    <scope>NUCLEOTIDE SEQUENCE [LARGE SCALE GENOMIC DNA]</scope>
    <source>
        <strain evidence="3 4">AJA228-03</strain>
    </source>
</reference>
<dbReference type="Proteomes" id="UP001530377">
    <property type="component" value="Unassembled WGS sequence"/>
</dbReference>
<evidence type="ECO:0000313" key="3">
    <source>
        <dbReference type="EMBL" id="KAL3808983.1"/>
    </source>
</evidence>
<dbReference type="EMBL" id="JALLPB020000452">
    <property type="protein sequence ID" value="KAL3808983.1"/>
    <property type="molecule type" value="Genomic_DNA"/>
</dbReference>
<feature type="transmembrane region" description="Helical" evidence="2">
    <location>
        <begin position="448"/>
        <end position="468"/>
    </location>
</feature>
<evidence type="ECO:0000256" key="2">
    <source>
        <dbReference type="SAM" id="Phobius"/>
    </source>
</evidence>
<organism evidence="3 4">
    <name type="scientific">Cyclostephanos tholiformis</name>
    <dbReference type="NCBI Taxonomy" id="382380"/>
    <lineage>
        <taxon>Eukaryota</taxon>
        <taxon>Sar</taxon>
        <taxon>Stramenopiles</taxon>
        <taxon>Ochrophyta</taxon>
        <taxon>Bacillariophyta</taxon>
        <taxon>Coscinodiscophyceae</taxon>
        <taxon>Thalassiosirophycidae</taxon>
        <taxon>Stephanodiscales</taxon>
        <taxon>Stephanodiscaceae</taxon>
        <taxon>Cyclostephanos</taxon>
    </lineage>
</organism>
<sequence>MTTSNHGDECSFSGSAFPSLKLIHSQEDECIIDGTTTISGEIDSIFIDTYKILDACGMVGHDGIQNLSSDDENCDGHPKEDGYTLDGYPTDERTIESFYQMKEKERLGLNILHVARKNRATKKNAQILGGEKNVDDSYFAAIVDAEHITKEDAMTSDGDPNVDDSSFLANVEVEDAEIRQPPEFSNRERYVFGFSFLTTNNGEIVEEQPDDSSFIVDAGVEDVSDDFRSIGQSRAGTAVDSFYDVRASTLSRASASDNILMGSNMRNYVGINRSCNSNTADKGQVDEDQSASAYSYGRAYADTGTLASNYTSTLSALTGETLFYALRTGMSEAIKASPIQEGPSFESGETSQNSKLRSRGEIKRFQSRCDKSSEESLARPPPLYPSDQATDFLTYENPGHLKMMISYGEGGYVDEEAARIFTSSDRPNGANGDFCWLTSSSRIVKLCVIFSVILMITSVTSLALAFLLPEQFIFTGKDEQIQQGRNSSGQIDVVTMASTNSSQSEANSVTLLDDCGDGAMCSIEGSRCTDGTTESCCGESFYSFLCYCANVNGKLQYNTCIFTNACLAPSCKFFEP</sequence>
<gene>
    <name evidence="3" type="ORF">ACHAXA_004145</name>
</gene>
<feature type="region of interest" description="Disordered" evidence="1">
    <location>
        <begin position="337"/>
        <end position="361"/>
    </location>
</feature>
<accession>A0ABD3R7R8</accession>